<evidence type="ECO:0000313" key="2">
    <source>
        <dbReference type="EMBL" id="MBF9223727.1"/>
    </source>
</evidence>
<gene>
    <name evidence="2" type="ORF">I2H31_21665</name>
</gene>
<dbReference type="RefSeq" id="WP_196295154.1">
    <property type="nucleotide sequence ID" value="NZ_JADQDM010000018.1"/>
</dbReference>
<dbReference type="Proteomes" id="UP000618931">
    <property type="component" value="Unassembled WGS sequence"/>
</dbReference>
<dbReference type="EMBL" id="JADQDM010000018">
    <property type="protein sequence ID" value="MBF9223727.1"/>
    <property type="molecule type" value="Genomic_DNA"/>
</dbReference>
<reference evidence="2 3" key="1">
    <citation type="submission" date="2020-11" db="EMBL/GenBank/DDBJ databases">
        <authorList>
            <person name="Kim M.K."/>
        </authorList>
    </citation>
    <scope>NUCLEOTIDE SEQUENCE [LARGE SCALE GENOMIC DNA]</scope>
    <source>
        <strain evidence="2 3">BT662</strain>
    </source>
</reference>
<keyword evidence="3" id="KW-1185">Reference proteome</keyword>
<comment type="caution">
    <text evidence="2">The sequence shown here is derived from an EMBL/GenBank/DDBJ whole genome shotgun (WGS) entry which is preliminary data.</text>
</comment>
<protein>
    <recommendedName>
        <fullName evidence="4">DUF4199 domain-containing protein</fullName>
    </recommendedName>
</protein>
<keyword evidence="1" id="KW-0472">Membrane</keyword>
<evidence type="ECO:0008006" key="4">
    <source>
        <dbReference type="Google" id="ProtNLM"/>
    </source>
</evidence>
<evidence type="ECO:0000256" key="1">
    <source>
        <dbReference type="SAM" id="Phobius"/>
    </source>
</evidence>
<name>A0ABS0IAX9_9BACT</name>
<accession>A0ABS0IAX9</accession>
<keyword evidence="1" id="KW-1133">Transmembrane helix</keyword>
<proteinExistence type="predicted"/>
<feature type="transmembrane region" description="Helical" evidence="1">
    <location>
        <begin position="92"/>
        <end position="115"/>
    </location>
</feature>
<evidence type="ECO:0000313" key="3">
    <source>
        <dbReference type="Proteomes" id="UP000618931"/>
    </source>
</evidence>
<keyword evidence="1" id="KW-0812">Transmembrane</keyword>
<feature type="transmembrane region" description="Helical" evidence="1">
    <location>
        <begin position="60"/>
        <end position="80"/>
    </location>
</feature>
<organism evidence="2 3">
    <name type="scientific">Hymenobacter ruricola</name>
    <dbReference type="NCBI Taxonomy" id="2791023"/>
    <lineage>
        <taxon>Bacteria</taxon>
        <taxon>Pseudomonadati</taxon>
        <taxon>Bacteroidota</taxon>
        <taxon>Cytophagia</taxon>
        <taxon>Cytophagales</taxon>
        <taxon>Hymenobacteraceae</taxon>
        <taxon>Hymenobacter</taxon>
    </lineage>
</organism>
<sequence>MREAVGIMEKPETAPAKVRGLFLKGFAGTILGSLVWQLVIVIATALTASNSWLPLHTRHQGALAALVYVVGLALNLWALYKALRSAHARTGDGILAGFSVLFFLAAAALALIFMMHDYAEALRD</sequence>
<feature type="transmembrane region" description="Helical" evidence="1">
    <location>
        <begin position="21"/>
        <end position="48"/>
    </location>
</feature>